<evidence type="ECO:0000256" key="2">
    <source>
        <dbReference type="ARBA" id="ARBA00022692"/>
    </source>
</evidence>
<dbReference type="SUPFAM" id="SSF48652">
    <property type="entry name" value="Tetraspanin"/>
    <property type="match status" value="1"/>
</dbReference>
<name>A0A8I6SCT5_CIMLE</name>
<organism evidence="6 7">
    <name type="scientific">Cimex lectularius</name>
    <name type="common">Bed bug</name>
    <name type="synonym">Acanthia lectularia</name>
    <dbReference type="NCBI Taxonomy" id="79782"/>
    <lineage>
        <taxon>Eukaryota</taxon>
        <taxon>Metazoa</taxon>
        <taxon>Ecdysozoa</taxon>
        <taxon>Arthropoda</taxon>
        <taxon>Hexapoda</taxon>
        <taxon>Insecta</taxon>
        <taxon>Pterygota</taxon>
        <taxon>Neoptera</taxon>
        <taxon>Paraneoptera</taxon>
        <taxon>Hemiptera</taxon>
        <taxon>Heteroptera</taxon>
        <taxon>Panheteroptera</taxon>
        <taxon>Cimicomorpha</taxon>
        <taxon>Cimicidae</taxon>
        <taxon>Cimex</taxon>
    </lineage>
</organism>
<evidence type="ECO:0000256" key="4">
    <source>
        <dbReference type="ARBA" id="ARBA00023136"/>
    </source>
</evidence>
<evidence type="ECO:0000256" key="3">
    <source>
        <dbReference type="ARBA" id="ARBA00022989"/>
    </source>
</evidence>
<evidence type="ECO:0000256" key="1">
    <source>
        <dbReference type="ARBA" id="ARBA00004141"/>
    </source>
</evidence>
<sequence>MLLKPSSYVKFIVFVRTYCFLLIILSVYNGYFSFLFTQKHVDLAELAELQKSSTAVYIEGCLYSCLISLSAVSFFLKWLLLRHAGLSDLQNCLYFALILSSVVVTISHMALCVLMIRVYHVDLIGIGEALNKALNTYPEDRKQLVDRVQIKYHCCGVNDYRDWLQISWYEKTKNLNNSRGAVPFSCCSKYDIGPCIHEGIGETFFISYKYEPENLGLWKQGCLSRFERVYLNGLYTLAIKGLIFGCFYLLGAVFDRIVQSGDSTALQDDRFYCWVFGTKPASKRKLDNDVTNRNMYQFEEESDKPS</sequence>
<evidence type="ECO:0000313" key="7">
    <source>
        <dbReference type="Proteomes" id="UP000494040"/>
    </source>
</evidence>
<dbReference type="Proteomes" id="UP000494040">
    <property type="component" value="Unassembled WGS sequence"/>
</dbReference>
<feature type="transmembrane region" description="Helical" evidence="5">
    <location>
        <begin position="92"/>
        <end position="116"/>
    </location>
</feature>
<dbReference type="Pfam" id="PF00335">
    <property type="entry name" value="Tetraspanin"/>
    <property type="match status" value="1"/>
</dbReference>
<dbReference type="GeneID" id="106674082"/>
<feature type="transmembrane region" description="Helical" evidence="5">
    <location>
        <begin position="233"/>
        <end position="254"/>
    </location>
</feature>
<evidence type="ECO:0000313" key="6">
    <source>
        <dbReference type="EnsemblMetazoa" id="XP_014262022.1"/>
    </source>
</evidence>
<dbReference type="InterPro" id="IPR018499">
    <property type="entry name" value="Tetraspanin/Peripherin"/>
</dbReference>
<evidence type="ECO:0008006" key="8">
    <source>
        <dbReference type="Google" id="ProtNLM"/>
    </source>
</evidence>
<dbReference type="RefSeq" id="XP_014262022.1">
    <property type="nucleotide sequence ID" value="XM_014406536.2"/>
</dbReference>
<dbReference type="AlphaFoldDB" id="A0A8I6SCT5"/>
<dbReference type="InterPro" id="IPR008952">
    <property type="entry name" value="Tetraspanin_EC2_sf"/>
</dbReference>
<feature type="transmembrane region" description="Helical" evidence="5">
    <location>
        <begin position="12"/>
        <end position="36"/>
    </location>
</feature>
<keyword evidence="4 5" id="KW-0472">Membrane</keyword>
<dbReference type="OrthoDB" id="6628431at2759"/>
<dbReference type="OMA" id="YIHIVEA"/>
<dbReference type="KEGG" id="clec:106674082"/>
<dbReference type="Gene3D" id="1.10.1450.10">
    <property type="entry name" value="Tetraspanin"/>
    <property type="match status" value="1"/>
</dbReference>
<feature type="transmembrane region" description="Helical" evidence="5">
    <location>
        <begin position="56"/>
        <end position="80"/>
    </location>
</feature>
<reference evidence="6" key="1">
    <citation type="submission" date="2022-01" db="UniProtKB">
        <authorList>
            <consortium name="EnsemblMetazoa"/>
        </authorList>
    </citation>
    <scope>IDENTIFICATION</scope>
</reference>
<evidence type="ECO:0000256" key="5">
    <source>
        <dbReference type="SAM" id="Phobius"/>
    </source>
</evidence>
<keyword evidence="2 5" id="KW-0812">Transmembrane</keyword>
<keyword evidence="3 5" id="KW-1133">Transmembrane helix</keyword>
<keyword evidence="7" id="KW-1185">Reference proteome</keyword>
<proteinExistence type="predicted"/>
<dbReference type="EnsemblMetazoa" id="XM_014406536.2">
    <property type="protein sequence ID" value="XP_014262022.1"/>
    <property type="gene ID" value="LOC106674082"/>
</dbReference>
<protein>
    <recommendedName>
        <fullName evidence="8">Tetraspanin</fullName>
    </recommendedName>
</protein>
<dbReference type="GO" id="GO:0016020">
    <property type="term" value="C:membrane"/>
    <property type="evidence" value="ECO:0007669"/>
    <property type="project" value="UniProtKB-SubCell"/>
</dbReference>
<comment type="subcellular location">
    <subcellularLocation>
        <location evidence="1">Membrane</location>
        <topology evidence="1">Multi-pass membrane protein</topology>
    </subcellularLocation>
</comment>
<accession>A0A8I6SCT5</accession>